<gene>
    <name evidence="2" type="ORF">OCS_06503</name>
</gene>
<feature type="region of interest" description="Disordered" evidence="1">
    <location>
        <begin position="60"/>
        <end position="93"/>
    </location>
</feature>
<proteinExistence type="predicted"/>
<feature type="compositionally biased region" description="Acidic residues" evidence="1">
    <location>
        <begin position="82"/>
        <end position="93"/>
    </location>
</feature>
<evidence type="ECO:0000313" key="2">
    <source>
        <dbReference type="EMBL" id="EQK97783.1"/>
    </source>
</evidence>
<sequence>MPLEQTVTIVNNSGKIIRTGKQLFSIFKEAKGAYQDKKAELQSERSAVRRCQTFDTSRSVYRNDDSARSEHANARRQIRDGYDDDDDDGGPRP</sequence>
<feature type="compositionally biased region" description="Basic and acidic residues" evidence="1">
    <location>
        <begin position="61"/>
        <end position="81"/>
    </location>
</feature>
<organism evidence="2 3">
    <name type="scientific">Ophiocordyceps sinensis (strain Co18 / CGMCC 3.14243)</name>
    <name type="common">Yarsagumba caterpillar fungus</name>
    <name type="synonym">Hirsutella sinensis</name>
    <dbReference type="NCBI Taxonomy" id="911162"/>
    <lineage>
        <taxon>Eukaryota</taxon>
        <taxon>Fungi</taxon>
        <taxon>Dikarya</taxon>
        <taxon>Ascomycota</taxon>
        <taxon>Pezizomycotina</taxon>
        <taxon>Sordariomycetes</taxon>
        <taxon>Hypocreomycetidae</taxon>
        <taxon>Hypocreales</taxon>
        <taxon>Ophiocordycipitaceae</taxon>
        <taxon>Ophiocordyceps</taxon>
    </lineage>
</organism>
<dbReference type="AlphaFoldDB" id="T5A5C2"/>
<name>T5A5C2_OPHSC</name>
<dbReference type="HOGENOM" id="CLU_2400268_0_0_1"/>
<dbReference type="Proteomes" id="UP000019374">
    <property type="component" value="Unassembled WGS sequence"/>
</dbReference>
<dbReference type="EMBL" id="KE656645">
    <property type="protein sequence ID" value="EQK97783.1"/>
    <property type="molecule type" value="Genomic_DNA"/>
</dbReference>
<evidence type="ECO:0000313" key="3">
    <source>
        <dbReference type="Proteomes" id="UP000019374"/>
    </source>
</evidence>
<evidence type="ECO:0000256" key="1">
    <source>
        <dbReference type="SAM" id="MobiDB-lite"/>
    </source>
</evidence>
<dbReference type="OrthoDB" id="5402307at2759"/>
<accession>T5A5C2</accession>
<reference evidence="2 3" key="1">
    <citation type="journal article" date="2013" name="Chin. Sci. Bull.">
        <title>Genome survey uncovers the secrets of sex and lifestyle in caterpillar fungus.</title>
        <authorList>
            <person name="Hu X."/>
            <person name="Zhang Y."/>
            <person name="Xiao G."/>
            <person name="Zheng P."/>
            <person name="Xia Y."/>
            <person name="Zhang X."/>
            <person name="St Leger R.J."/>
            <person name="Liu X."/>
            <person name="Wang C."/>
        </authorList>
    </citation>
    <scope>NUCLEOTIDE SEQUENCE [LARGE SCALE GENOMIC DNA]</scope>
    <source>
        <strain evidence="3">Co18 / CGMCC 3.14243</strain>
        <tissue evidence="2">Fruit-body</tissue>
    </source>
</reference>
<dbReference type="eggNOG" id="ENOG502S7RC">
    <property type="taxonomic scope" value="Eukaryota"/>
</dbReference>
<protein>
    <submittedName>
        <fullName evidence="2">Uncharacterized protein</fullName>
    </submittedName>
</protein>